<dbReference type="AlphaFoldDB" id="A0AAN8ZRR9"/>
<organism evidence="2 3">
    <name type="scientific">Halocaridina rubra</name>
    <name type="common">Hawaiian red shrimp</name>
    <dbReference type="NCBI Taxonomy" id="373956"/>
    <lineage>
        <taxon>Eukaryota</taxon>
        <taxon>Metazoa</taxon>
        <taxon>Ecdysozoa</taxon>
        <taxon>Arthropoda</taxon>
        <taxon>Crustacea</taxon>
        <taxon>Multicrustacea</taxon>
        <taxon>Malacostraca</taxon>
        <taxon>Eumalacostraca</taxon>
        <taxon>Eucarida</taxon>
        <taxon>Decapoda</taxon>
        <taxon>Pleocyemata</taxon>
        <taxon>Caridea</taxon>
        <taxon>Atyoidea</taxon>
        <taxon>Atyidae</taxon>
        <taxon>Halocaridina</taxon>
    </lineage>
</organism>
<evidence type="ECO:0000313" key="3">
    <source>
        <dbReference type="Proteomes" id="UP001381693"/>
    </source>
</evidence>
<dbReference type="EMBL" id="JAXCGZ010019752">
    <property type="protein sequence ID" value="KAK7065841.1"/>
    <property type="molecule type" value="Genomic_DNA"/>
</dbReference>
<reference evidence="2 3" key="1">
    <citation type="submission" date="2023-11" db="EMBL/GenBank/DDBJ databases">
        <title>Halocaridina rubra genome assembly.</title>
        <authorList>
            <person name="Smith C."/>
        </authorList>
    </citation>
    <scope>NUCLEOTIDE SEQUENCE [LARGE SCALE GENOMIC DNA]</scope>
    <source>
        <strain evidence="2">EP-1</strain>
        <tissue evidence="2">Whole</tissue>
    </source>
</reference>
<evidence type="ECO:0000313" key="2">
    <source>
        <dbReference type="EMBL" id="KAK7065841.1"/>
    </source>
</evidence>
<dbReference type="Proteomes" id="UP001381693">
    <property type="component" value="Unassembled WGS sequence"/>
</dbReference>
<protein>
    <submittedName>
        <fullName evidence="2">Uncharacterized protein</fullName>
    </submittedName>
</protein>
<feature type="region of interest" description="Disordered" evidence="1">
    <location>
        <begin position="32"/>
        <end position="78"/>
    </location>
</feature>
<name>A0AAN8ZRR9_HALRR</name>
<accession>A0AAN8ZRR9</accession>
<gene>
    <name evidence="2" type="ORF">SK128_018681</name>
</gene>
<evidence type="ECO:0000256" key="1">
    <source>
        <dbReference type="SAM" id="MobiDB-lite"/>
    </source>
</evidence>
<keyword evidence="3" id="KW-1185">Reference proteome</keyword>
<proteinExistence type="predicted"/>
<comment type="caution">
    <text evidence="2">The sequence shown here is derived from an EMBL/GenBank/DDBJ whole genome shotgun (WGS) entry which is preliminary data.</text>
</comment>
<feature type="non-terminal residue" evidence="2">
    <location>
        <position position="78"/>
    </location>
</feature>
<sequence length="78" mass="8277">MLKSGYSPAVFHFTEAVGLIYRVARPARGWKTSKEASDGRLSGAVDPPSVPSSRESSLSIKQANDNGLKFGMSSADGF</sequence>